<name>A0ABS4FG07_9BACL</name>
<dbReference type="SUPFAM" id="SSF48208">
    <property type="entry name" value="Six-hairpin glycosidases"/>
    <property type="match status" value="1"/>
</dbReference>
<protein>
    <recommendedName>
        <fullName evidence="4">Squalene cyclase C-terminal domain-containing protein</fullName>
    </recommendedName>
</protein>
<dbReference type="RefSeq" id="WP_245256092.1">
    <property type="nucleotide sequence ID" value="NZ_DMBX01000002.1"/>
</dbReference>
<feature type="transmembrane region" description="Helical" evidence="1">
    <location>
        <begin position="168"/>
        <end position="186"/>
    </location>
</feature>
<evidence type="ECO:0000313" key="2">
    <source>
        <dbReference type="EMBL" id="MBP1894992.1"/>
    </source>
</evidence>
<sequence>MLHETAFNSLPLGAIKPGGWLKDQLEIQASGFTGCLEEHWKDVGDDNGWLGGHGESWERGPYYVDGLLPLAYLLEDEALIGKANRWIEWSLASQRENGMFGPERITSVNQDIDKEQDWWHYMIMLKVMMQHEEATGDERIIPFLTKFFTYVHSVIEEQPLRGWAKARGAEMLLCIVWLGAIFFMIFRSGEKWKSGIGQPMS</sequence>
<evidence type="ECO:0000313" key="3">
    <source>
        <dbReference type="Proteomes" id="UP000706926"/>
    </source>
</evidence>
<evidence type="ECO:0008006" key="4">
    <source>
        <dbReference type="Google" id="ProtNLM"/>
    </source>
</evidence>
<reference evidence="2 3" key="1">
    <citation type="submission" date="2021-03" db="EMBL/GenBank/DDBJ databases">
        <title>Genomic Encyclopedia of Type Strains, Phase IV (KMG-IV): sequencing the most valuable type-strain genomes for metagenomic binning, comparative biology and taxonomic classification.</title>
        <authorList>
            <person name="Goeker M."/>
        </authorList>
    </citation>
    <scope>NUCLEOTIDE SEQUENCE [LARGE SCALE GENOMIC DNA]</scope>
    <source>
        <strain evidence="2 3">DSM 15596</strain>
    </source>
</reference>
<dbReference type="Proteomes" id="UP000706926">
    <property type="component" value="Unassembled WGS sequence"/>
</dbReference>
<keyword evidence="3" id="KW-1185">Reference proteome</keyword>
<comment type="caution">
    <text evidence="2">The sequence shown here is derived from an EMBL/GenBank/DDBJ whole genome shotgun (WGS) entry which is preliminary data.</text>
</comment>
<organism evidence="2 3">
    <name type="scientific">Paenibacillus lactis</name>
    <dbReference type="NCBI Taxonomy" id="228574"/>
    <lineage>
        <taxon>Bacteria</taxon>
        <taxon>Bacillati</taxon>
        <taxon>Bacillota</taxon>
        <taxon>Bacilli</taxon>
        <taxon>Bacillales</taxon>
        <taxon>Paenibacillaceae</taxon>
        <taxon>Paenibacillus</taxon>
    </lineage>
</organism>
<dbReference type="InterPro" id="IPR008928">
    <property type="entry name" value="6-hairpin_glycosidase_sf"/>
</dbReference>
<dbReference type="EMBL" id="JAGGKI010000011">
    <property type="protein sequence ID" value="MBP1894992.1"/>
    <property type="molecule type" value="Genomic_DNA"/>
</dbReference>
<keyword evidence="1" id="KW-0812">Transmembrane</keyword>
<proteinExistence type="predicted"/>
<keyword evidence="1" id="KW-0472">Membrane</keyword>
<gene>
    <name evidence="2" type="ORF">J2Z18_004101</name>
</gene>
<accession>A0ABS4FG07</accession>
<keyword evidence="1" id="KW-1133">Transmembrane helix</keyword>
<evidence type="ECO:0000256" key="1">
    <source>
        <dbReference type="SAM" id="Phobius"/>
    </source>
</evidence>
<dbReference type="GeneID" id="95408087"/>